<feature type="transmembrane region" description="Helical" evidence="7">
    <location>
        <begin position="305"/>
        <end position="328"/>
    </location>
</feature>
<keyword evidence="5 7" id="KW-1133">Transmembrane helix</keyword>
<dbReference type="AlphaFoldDB" id="A0A679FHU1"/>
<evidence type="ECO:0000256" key="4">
    <source>
        <dbReference type="ARBA" id="ARBA00022692"/>
    </source>
</evidence>
<evidence type="ECO:0000313" key="9">
    <source>
        <dbReference type="EMBL" id="BBW95882.1"/>
    </source>
</evidence>
<dbReference type="Proteomes" id="UP000501421">
    <property type="component" value="Chromosome"/>
</dbReference>
<dbReference type="CDD" id="cd17329">
    <property type="entry name" value="MFS_MdtH_MDR_like"/>
    <property type="match status" value="1"/>
</dbReference>
<proteinExistence type="predicted"/>
<keyword evidence="6 7" id="KW-0472">Membrane</keyword>
<keyword evidence="4 7" id="KW-0812">Transmembrane</keyword>
<evidence type="ECO:0000256" key="2">
    <source>
        <dbReference type="ARBA" id="ARBA00022448"/>
    </source>
</evidence>
<dbReference type="Pfam" id="PF07690">
    <property type="entry name" value="MFS_1"/>
    <property type="match status" value="2"/>
</dbReference>
<name>A0A679FHU1_9BACL</name>
<evidence type="ECO:0000256" key="3">
    <source>
        <dbReference type="ARBA" id="ARBA00022475"/>
    </source>
</evidence>
<dbReference type="PROSITE" id="PS50850">
    <property type="entry name" value="MFS"/>
    <property type="match status" value="1"/>
</dbReference>
<keyword evidence="3" id="KW-1003">Cell membrane</keyword>
<gene>
    <name evidence="9" type="ORF">GsuE55_07150</name>
</gene>
<dbReference type="GO" id="GO:0005886">
    <property type="term" value="C:plasma membrane"/>
    <property type="evidence" value="ECO:0007669"/>
    <property type="project" value="UniProtKB-SubCell"/>
</dbReference>
<evidence type="ECO:0000256" key="6">
    <source>
        <dbReference type="ARBA" id="ARBA00023136"/>
    </source>
</evidence>
<dbReference type="PANTHER" id="PTHR23517:SF2">
    <property type="entry name" value="MULTIDRUG RESISTANCE PROTEIN MDTH"/>
    <property type="match status" value="1"/>
</dbReference>
<dbReference type="InterPro" id="IPR011701">
    <property type="entry name" value="MFS"/>
</dbReference>
<evidence type="ECO:0000256" key="1">
    <source>
        <dbReference type="ARBA" id="ARBA00004651"/>
    </source>
</evidence>
<dbReference type="PANTHER" id="PTHR23517">
    <property type="entry name" value="RESISTANCE PROTEIN MDTM, PUTATIVE-RELATED-RELATED"/>
    <property type="match status" value="1"/>
</dbReference>
<feature type="transmembrane region" description="Helical" evidence="7">
    <location>
        <begin position="49"/>
        <end position="69"/>
    </location>
</feature>
<dbReference type="InterPro" id="IPR020846">
    <property type="entry name" value="MFS_dom"/>
</dbReference>
<evidence type="ECO:0000313" key="10">
    <source>
        <dbReference type="Proteomes" id="UP000501421"/>
    </source>
</evidence>
<dbReference type="EMBL" id="AP022557">
    <property type="protein sequence ID" value="BBW95882.1"/>
    <property type="molecule type" value="Genomic_DNA"/>
</dbReference>
<feature type="transmembrane region" description="Helical" evidence="7">
    <location>
        <begin position="136"/>
        <end position="156"/>
    </location>
</feature>
<evidence type="ECO:0000256" key="7">
    <source>
        <dbReference type="SAM" id="Phobius"/>
    </source>
</evidence>
<feature type="transmembrane region" description="Helical" evidence="7">
    <location>
        <begin position="247"/>
        <end position="264"/>
    </location>
</feature>
<feature type="transmembrane region" description="Helical" evidence="7">
    <location>
        <begin position="216"/>
        <end position="235"/>
    </location>
</feature>
<dbReference type="SUPFAM" id="SSF103473">
    <property type="entry name" value="MFS general substrate transporter"/>
    <property type="match status" value="1"/>
</dbReference>
<protein>
    <submittedName>
        <fullName evidence="9">MFS transporter</fullName>
    </submittedName>
</protein>
<dbReference type="InterPro" id="IPR036259">
    <property type="entry name" value="MFS_trans_sf"/>
</dbReference>
<feature type="transmembrane region" description="Helical" evidence="7">
    <location>
        <begin position="109"/>
        <end position="130"/>
    </location>
</feature>
<feature type="transmembrane region" description="Helical" evidence="7">
    <location>
        <begin position="334"/>
        <end position="354"/>
    </location>
</feature>
<dbReference type="Gene3D" id="1.20.1250.20">
    <property type="entry name" value="MFS general substrate transporter like domains"/>
    <property type="match status" value="1"/>
</dbReference>
<feature type="domain" description="Major facilitator superfamily (MFS) profile" evidence="8">
    <location>
        <begin position="1"/>
        <end position="359"/>
    </location>
</feature>
<dbReference type="PRINTS" id="PR01035">
    <property type="entry name" value="TCRTETA"/>
</dbReference>
<reference evidence="10" key="1">
    <citation type="journal article" date="2020" name="Microbiol. Resour. Announc.">
        <title>Complete Genome Sequence of Geobacillus sp. Strain E55-1, Isolated from Mine Geyser in Japan.</title>
        <authorList>
            <person name="Miyazaki K."/>
            <person name="Hase E."/>
            <person name="Tokito N."/>
        </authorList>
    </citation>
    <scope>NUCLEOTIDE SEQUENCE [LARGE SCALE GENOMIC DNA]</scope>
    <source>
        <strain evidence="10">E55-1</strain>
    </source>
</reference>
<evidence type="ECO:0000256" key="5">
    <source>
        <dbReference type="ARBA" id="ARBA00022989"/>
    </source>
</evidence>
<organism evidence="9 10">
    <name type="scientific">Geobacillus subterraneus</name>
    <dbReference type="NCBI Taxonomy" id="129338"/>
    <lineage>
        <taxon>Bacteria</taxon>
        <taxon>Bacillati</taxon>
        <taxon>Bacillota</taxon>
        <taxon>Bacilli</taxon>
        <taxon>Bacillales</taxon>
        <taxon>Anoxybacillaceae</taxon>
        <taxon>Geobacillus</taxon>
    </lineage>
</organism>
<accession>A0A679FHU1</accession>
<comment type="subcellular location">
    <subcellularLocation>
        <location evidence="1">Cell membrane</location>
        <topology evidence="1">Multi-pass membrane protein</topology>
    </subcellularLocation>
</comment>
<evidence type="ECO:0000259" key="8">
    <source>
        <dbReference type="PROSITE" id="PS50850"/>
    </source>
</evidence>
<feature type="transmembrane region" description="Helical" evidence="7">
    <location>
        <begin position="75"/>
        <end position="97"/>
    </location>
</feature>
<keyword evidence="10" id="KW-1185">Reference proteome</keyword>
<feature type="transmembrane region" description="Helical" evidence="7">
    <location>
        <begin position="20"/>
        <end position="42"/>
    </location>
</feature>
<dbReference type="GO" id="GO:0022857">
    <property type="term" value="F:transmembrane transporter activity"/>
    <property type="evidence" value="ECO:0007669"/>
    <property type="project" value="InterPro"/>
</dbReference>
<dbReference type="InterPro" id="IPR050171">
    <property type="entry name" value="MFS_Transporters"/>
</dbReference>
<dbReference type="InterPro" id="IPR001958">
    <property type="entry name" value="Tet-R_TetA/multi-R_MdtG-like"/>
</dbReference>
<sequence>MIVPFLAVYLSKDLHFNAWQVGTVLTVSLVMSRVFPFIAGVIGDRTSHMLTLILGIVLRGCGYLGFAMFSGFGLLTISSAFIGLGGALYDPSVLSIFSSQPEELRKRTFTYLNQFLNAGAILGPLIGGVLILWNPSFPFCLAGSLFIIIALMIFSLRSRYPSSTKSKNILQNIQEVLKHKQFILFTLVMVLFWMMFSQLTVSIPIYAFDISKSEQWVSYIFTVNGVTGILAMFALRKKFMMQAPLSMIRKGLLLMSIAFCLLPAVPSIVWLMVCILIFTIGETFILPASDMAIADYSNGKSPGSYFGFFDFSWALGGAIGNYLGVWLSHFELRWGGWLIFGVTGLISAILIKLLEIQHIKTQNDHRLTY</sequence>
<feature type="transmembrane region" description="Helical" evidence="7">
    <location>
        <begin position="177"/>
        <end position="196"/>
    </location>
</feature>
<keyword evidence="2" id="KW-0813">Transport</keyword>